<protein>
    <recommendedName>
        <fullName evidence="2">N-acetylmuramoyl-L-alanine amidase</fullName>
        <ecNumber evidence="2">3.5.1.28</ecNumber>
    </recommendedName>
</protein>
<dbReference type="CDD" id="cd02696">
    <property type="entry name" value="MurNAc-LAA"/>
    <property type="match status" value="1"/>
</dbReference>
<evidence type="ECO:0000259" key="4">
    <source>
        <dbReference type="SMART" id="SM00646"/>
    </source>
</evidence>
<dbReference type="Proteomes" id="UP001215503">
    <property type="component" value="Unassembled WGS sequence"/>
</dbReference>
<evidence type="ECO:0000256" key="2">
    <source>
        <dbReference type="ARBA" id="ARBA00011901"/>
    </source>
</evidence>
<dbReference type="Gene3D" id="3.40.630.40">
    <property type="entry name" value="Zn-dependent exopeptidases"/>
    <property type="match status" value="1"/>
</dbReference>
<dbReference type="SUPFAM" id="SSF53187">
    <property type="entry name" value="Zn-dependent exopeptidases"/>
    <property type="match status" value="1"/>
</dbReference>
<dbReference type="Pfam" id="PF01520">
    <property type="entry name" value="Amidase_3"/>
    <property type="match status" value="1"/>
</dbReference>
<organism evidence="5 6">
    <name type="scientific">Aquibaculum arenosum</name>
    <dbReference type="NCBI Taxonomy" id="3032591"/>
    <lineage>
        <taxon>Bacteria</taxon>
        <taxon>Pseudomonadati</taxon>
        <taxon>Pseudomonadota</taxon>
        <taxon>Alphaproteobacteria</taxon>
        <taxon>Rhodospirillales</taxon>
        <taxon>Rhodovibrionaceae</taxon>
        <taxon>Aquibaculum</taxon>
    </lineage>
</organism>
<proteinExistence type="predicted"/>
<evidence type="ECO:0000313" key="6">
    <source>
        <dbReference type="Proteomes" id="UP001215503"/>
    </source>
</evidence>
<accession>A0ABT5YMX3</accession>
<dbReference type="SMART" id="SM00646">
    <property type="entry name" value="Ami_3"/>
    <property type="match status" value="1"/>
</dbReference>
<name>A0ABT5YMX3_9PROT</name>
<dbReference type="InterPro" id="IPR002508">
    <property type="entry name" value="MurNAc-LAA_cat"/>
</dbReference>
<reference evidence="5 6" key="1">
    <citation type="submission" date="2023-03" db="EMBL/GenBank/DDBJ databases">
        <title>Fodinicurvata sp. CAU 1616 isolated from sea sendiment.</title>
        <authorList>
            <person name="Kim W."/>
        </authorList>
    </citation>
    <scope>NUCLEOTIDE SEQUENCE [LARGE SCALE GENOMIC DNA]</scope>
    <source>
        <strain evidence="5 6">CAU 1616</strain>
    </source>
</reference>
<keyword evidence="3" id="KW-0378">Hydrolase</keyword>
<comment type="caution">
    <text evidence="5">The sequence shown here is derived from an EMBL/GenBank/DDBJ whole genome shotgun (WGS) entry which is preliminary data.</text>
</comment>
<feature type="domain" description="MurNAc-LAA" evidence="4">
    <location>
        <begin position="99"/>
        <end position="253"/>
    </location>
</feature>
<gene>
    <name evidence="5" type="ORF">P2G67_10040</name>
</gene>
<dbReference type="EC" id="3.5.1.28" evidence="2"/>
<evidence type="ECO:0000256" key="1">
    <source>
        <dbReference type="ARBA" id="ARBA00001561"/>
    </source>
</evidence>
<evidence type="ECO:0000313" key="5">
    <source>
        <dbReference type="EMBL" id="MDF2096315.1"/>
    </source>
</evidence>
<sequence length="267" mass="28769">MRRRDLLGGMVSGLLLGSLTGRAMADLPPLVPRKPGGGIIVLDAGHGGRDPGAIGRSGTREKDVTLAVCHAIRDHLAGTPHAVILTRERDTSMSLAERVEIAQRHHADLFVSIHADAAPNTRARGLSAYTLSEEASDSLAKAVAEQENAVDDLYGMDFSDTDASTAAILLDLALRIAREDSHRAQRKIVEGVAGDWHLLDNPRRSANFAVLRSGEVPSVLVETGFLTNPDDERLLADPSARRRVAAALAREIELVSRTFWRERSGPS</sequence>
<keyword evidence="6" id="KW-1185">Reference proteome</keyword>
<dbReference type="RefSeq" id="WP_275822604.1">
    <property type="nucleotide sequence ID" value="NZ_JARHUD010000005.1"/>
</dbReference>
<comment type="catalytic activity">
    <reaction evidence="1">
        <text>Hydrolyzes the link between N-acetylmuramoyl residues and L-amino acid residues in certain cell-wall glycopeptides.</text>
        <dbReference type="EC" id="3.5.1.28"/>
    </reaction>
</comment>
<evidence type="ECO:0000256" key="3">
    <source>
        <dbReference type="ARBA" id="ARBA00022801"/>
    </source>
</evidence>
<dbReference type="PANTHER" id="PTHR30404">
    <property type="entry name" value="N-ACETYLMURAMOYL-L-ALANINE AMIDASE"/>
    <property type="match status" value="1"/>
</dbReference>
<dbReference type="PANTHER" id="PTHR30404:SF0">
    <property type="entry name" value="N-ACETYLMURAMOYL-L-ALANINE AMIDASE AMIC"/>
    <property type="match status" value="1"/>
</dbReference>
<dbReference type="InterPro" id="IPR050695">
    <property type="entry name" value="N-acetylmuramoyl_amidase_3"/>
</dbReference>
<dbReference type="EMBL" id="JARHUD010000005">
    <property type="protein sequence ID" value="MDF2096315.1"/>
    <property type="molecule type" value="Genomic_DNA"/>
</dbReference>